<keyword evidence="4" id="KW-1185">Reference proteome</keyword>
<name>A0A840Q9K7_9PSEU</name>
<evidence type="ECO:0000259" key="2">
    <source>
        <dbReference type="Pfam" id="PF20720"/>
    </source>
</evidence>
<protein>
    <recommendedName>
        <fullName evidence="2">Novel STAND NTPase 3 domain-containing protein</fullName>
    </recommendedName>
</protein>
<dbReference type="Proteomes" id="UP000584374">
    <property type="component" value="Unassembled WGS sequence"/>
</dbReference>
<dbReference type="AlphaFoldDB" id="A0A840Q9K7"/>
<organism evidence="3 4">
    <name type="scientific">Saccharopolyspora phatthalungensis</name>
    <dbReference type="NCBI Taxonomy" id="664693"/>
    <lineage>
        <taxon>Bacteria</taxon>
        <taxon>Bacillati</taxon>
        <taxon>Actinomycetota</taxon>
        <taxon>Actinomycetes</taxon>
        <taxon>Pseudonocardiales</taxon>
        <taxon>Pseudonocardiaceae</taxon>
        <taxon>Saccharopolyspora</taxon>
    </lineage>
</organism>
<dbReference type="SUPFAM" id="SSF52540">
    <property type="entry name" value="P-loop containing nucleoside triphosphate hydrolases"/>
    <property type="match status" value="1"/>
</dbReference>
<evidence type="ECO:0000313" key="4">
    <source>
        <dbReference type="Proteomes" id="UP000584374"/>
    </source>
</evidence>
<evidence type="ECO:0000313" key="3">
    <source>
        <dbReference type="EMBL" id="MBB5156421.1"/>
    </source>
</evidence>
<feature type="domain" description="Novel STAND NTPase 3" evidence="2">
    <location>
        <begin position="58"/>
        <end position="114"/>
    </location>
</feature>
<dbReference type="EMBL" id="JACHIW010000001">
    <property type="protein sequence ID" value="MBB5156421.1"/>
    <property type="molecule type" value="Genomic_DNA"/>
</dbReference>
<sequence>MSETQYEFHDAQGSPINAGSGDQHINPVYISIHESVRQQAKGPRLTAKDDLHWLNLRFVPPLNLGAARNQLRDNRTVLLVGPPGIGRRTAAKMLLNELMDDHTPYAVLADEADALYERLATATVHARHRLILDLTASTEEVFRARLRELLTFRVAVQTNDAYLVVVVPEARLHQIDSELNQHIVRIGRPRGELVLRRHLEAAEIYLADRDLIATDLSAHLAGPISEIADLARDVISERDRDPEGQPVSWLSRAVSAVADRSKEVADLLKTQSHGRVRTVLLSAAMCHGASSDAVFFASHRLVEMLRLTDPNPRLEQDGYRTQLDELRIDVANNRVDFNKNKYGEALRKYFWDNYPDLRSSFCEWVDATIRMDLLTHRDRTNLVDRFVSEALRTGSPRHVTWLIERWVFPGAHGSNRLRDYGVRALLAGLQHEHHGRWFRQLVYEWSRRSELPADVGQLLVDACTEVIAPNFPSQAVVRLHNRARREDGTGAPTARQALVRLAWGDPMLLRLLLARLDEGLQRQEPWQADFFLFLDIADPSRFADYRVSRPLAAEPVVRSQLVTCWRAAMFARPDLIPPRLHDWLAAAGQTASYDLLLGILVEAASPSITLLASLHVFARDWSHAAQGRPEVAVRLSQLIDLAQGLQATDYVFDHAPEEALR</sequence>
<feature type="compositionally biased region" description="Basic and acidic residues" evidence="1">
    <location>
        <begin position="1"/>
        <end position="10"/>
    </location>
</feature>
<feature type="region of interest" description="Disordered" evidence="1">
    <location>
        <begin position="1"/>
        <end position="21"/>
    </location>
</feature>
<dbReference type="Pfam" id="PF20720">
    <property type="entry name" value="nSTAND3"/>
    <property type="match status" value="1"/>
</dbReference>
<accession>A0A840Q9K7</accession>
<evidence type="ECO:0000256" key="1">
    <source>
        <dbReference type="SAM" id="MobiDB-lite"/>
    </source>
</evidence>
<gene>
    <name evidence="3" type="ORF">BJ970_003955</name>
</gene>
<reference evidence="3 4" key="1">
    <citation type="submission" date="2020-08" db="EMBL/GenBank/DDBJ databases">
        <title>Sequencing the genomes of 1000 actinobacteria strains.</title>
        <authorList>
            <person name="Klenk H.-P."/>
        </authorList>
    </citation>
    <scope>NUCLEOTIDE SEQUENCE [LARGE SCALE GENOMIC DNA]</scope>
    <source>
        <strain evidence="3 4">DSM 45584</strain>
    </source>
</reference>
<dbReference type="InterPro" id="IPR027417">
    <property type="entry name" value="P-loop_NTPase"/>
</dbReference>
<comment type="caution">
    <text evidence="3">The sequence shown here is derived from an EMBL/GenBank/DDBJ whole genome shotgun (WGS) entry which is preliminary data.</text>
</comment>
<dbReference type="InterPro" id="IPR049050">
    <property type="entry name" value="nSTAND3"/>
</dbReference>
<proteinExistence type="predicted"/>
<dbReference type="RefSeq" id="WP_184727570.1">
    <property type="nucleotide sequence ID" value="NZ_JACHIW010000001.1"/>
</dbReference>